<gene>
    <name evidence="3" type="ORF">BJ684DRAFT_17337</name>
</gene>
<evidence type="ECO:0000256" key="2">
    <source>
        <dbReference type="SAM" id="MobiDB-lite"/>
    </source>
</evidence>
<sequence>MSLFGKATASRAQLLTRISTTGLCPRKAGVLEQIRPLHATAPQWNRKPRPNLFVQPSNAPPSRKDSVTRLMGKGREAEALELCRRAPVSARHPVVWANLIKSYKDLGKTNAAWSAFNEMKKRGLDPTPATYTMILDALSATSTTKAAERVRSVHQGLMSKGCMSTIHANSLLKAYSLLRDAEAFSRFWDRLCEPLRTSSNPSIVPEELPLPDATSFTYAITYFANEAIRQKDKAGLTAVWDTWALLSSLSTSHDATRWMDSGTVFSMLRACNVSSILDPAEAQSHALAVEKACFPDDKDQAPILDIRPDIRVVWQFMMNYRQKGDVTGAFRCLKRIRAHWPYLSLDWPFWAGMSGMVREMLPRREGGS</sequence>
<dbReference type="PANTHER" id="PTHR47926:SF533">
    <property type="entry name" value="DYW DOMAIN-CONTAINING PROTEIN"/>
    <property type="match status" value="1"/>
</dbReference>
<dbReference type="InterPro" id="IPR011990">
    <property type="entry name" value="TPR-like_helical_dom_sf"/>
</dbReference>
<dbReference type="Pfam" id="PF13041">
    <property type="entry name" value="PPR_2"/>
    <property type="match status" value="1"/>
</dbReference>
<protein>
    <recommendedName>
        <fullName evidence="5">Pentacotripeptide-repeat region of PRORP domain-containing protein</fullName>
    </recommendedName>
</protein>
<feature type="region of interest" description="Disordered" evidence="2">
    <location>
        <begin position="41"/>
        <end position="67"/>
    </location>
</feature>
<dbReference type="AlphaFoldDB" id="A0A4V1IXT2"/>
<dbReference type="NCBIfam" id="TIGR00756">
    <property type="entry name" value="PPR"/>
    <property type="match status" value="1"/>
</dbReference>
<evidence type="ECO:0000313" key="3">
    <source>
        <dbReference type="EMBL" id="RKP12149.1"/>
    </source>
</evidence>
<dbReference type="InterPro" id="IPR046960">
    <property type="entry name" value="PPR_At4g14850-like_plant"/>
</dbReference>
<name>A0A4V1IXT2_9FUNG</name>
<dbReference type="GO" id="GO:0003723">
    <property type="term" value="F:RNA binding"/>
    <property type="evidence" value="ECO:0007669"/>
    <property type="project" value="InterPro"/>
</dbReference>
<organism evidence="3 4">
    <name type="scientific">Piptocephalis cylindrospora</name>
    <dbReference type="NCBI Taxonomy" id="1907219"/>
    <lineage>
        <taxon>Eukaryota</taxon>
        <taxon>Fungi</taxon>
        <taxon>Fungi incertae sedis</taxon>
        <taxon>Zoopagomycota</taxon>
        <taxon>Zoopagomycotina</taxon>
        <taxon>Zoopagomycetes</taxon>
        <taxon>Zoopagales</taxon>
        <taxon>Piptocephalidaceae</taxon>
        <taxon>Piptocephalis</taxon>
    </lineage>
</organism>
<accession>A0A4V1IXT2</accession>
<dbReference type="GO" id="GO:0009451">
    <property type="term" value="P:RNA modification"/>
    <property type="evidence" value="ECO:0007669"/>
    <property type="project" value="InterPro"/>
</dbReference>
<dbReference type="Proteomes" id="UP000267251">
    <property type="component" value="Unassembled WGS sequence"/>
</dbReference>
<evidence type="ECO:0008006" key="5">
    <source>
        <dbReference type="Google" id="ProtNLM"/>
    </source>
</evidence>
<dbReference type="PROSITE" id="PS51375">
    <property type="entry name" value="PPR"/>
    <property type="match status" value="1"/>
</dbReference>
<evidence type="ECO:0000313" key="4">
    <source>
        <dbReference type="Proteomes" id="UP000267251"/>
    </source>
</evidence>
<dbReference type="OrthoDB" id="185373at2759"/>
<dbReference type="InterPro" id="IPR002885">
    <property type="entry name" value="PPR_rpt"/>
</dbReference>
<dbReference type="EMBL" id="KZ988460">
    <property type="protein sequence ID" value="RKP12149.1"/>
    <property type="molecule type" value="Genomic_DNA"/>
</dbReference>
<evidence type="ECO:0000256" key="1">
    <source>
        <dbReference type="PROSITE-ProRule" id="PRU00708"/>
    </source>
</evidence>
<reference evidence="4" key="1">
    <citation type="journal article" date="2018" name="Nat. Microbiol.">
        <title>Leveraging single-cell genomics to expand the fungal tree of life.</title>
        <authorList>
            <person name="Ahrendt S.R."/>
            <person name="Quandt C.A."/>
            <person name="Ciobanu D."/>
            <person name="Clum A."/>
            <person name="Salamov A."/>
            <person name="Andreopoulos B."/>
            <person name="Cheng J.F."/>
            <person name="Woyke T."/>
            <person name="Pelin A."/>
            <person name="Henrissat B."/>
            <person name="Reynolds N.K."/>
            <person name="Benny G.L."/>
            <person name="Smith M.E."/>
            <person name="James T.Y."/>
            <person name="Grigoriev I.V."/>
        </authorList>
    </citation>
    <scope>NUCLEOTIDE SEQUENCE [LARGE SCALE GENOMIC DNA]</scope>
</reference>
<keyword evidence="4" id="KW-1185">Reference proteome</keyword>
<dbReference type="PANTHER" id="PTHR47926">
    <property type="entry name" value="PENTATRICOPEPTIDE REPEAT-CONTAINING PROTEIN"/>
    <property type="match status" value="1"/>
</dbReference>
<dbReference type="Gene3D" id="1.25.40.10">
    <property type="entry name" value="Tetratricopeptide repeat domain"/>
    <property type="match status" value="1"/>
</dbReference>
<feature type="repeat" description="PPR" evidence="1">
    <location>
        <begin position="92"/>
        <end position="126"/>
    </location>
</feature>
<proteinExistence type="predicted"/>